<reference evidence="2" key="2">
    <citation type="journal article" date="2021" name="PeerJ">
        <title>Extensive microbial diversity within the chicken gut microbiome revealed by metagenomics and culture.</title>
        <authorList>
            <person name="Gilroy R."/>
            <person name="Ravi A."/>
            <person name="Getino M."/>
            <person name="Pursley I."/>
            <person name="Horton D.L."/>
            <person name="Alikhan N.F."/>
            <person name="Baker D."/>
            <person name="Gharbi K."/>
            <person name="Hall N."/>
            <person name="Watson M."/>
            <person name="Adriaenssens E.M."/>
            <person name="Foster-Nyarko E."/>
            <person name="Jarju S."/>
            <person name="Secka A."/>
            <person name="Antonio M."/>
            <person name="Oren A."/>
            <person name="Chaudhuri R.R."/>
            <person name="La Ragione R."/>
            <person name="Hildebrand F."/>
            <person name="Pallen M.J."/>
        </authorList>
    </citation>
    <scope>NUCLEOTIDE SEQUENCE</scope>
    <source>
        <strain evidence="2">CHK186-9395</strain>
    </source>
</reference>
<feature type="transmembrane region" description="Helical" evidence="1">
    <location>
        <begin position="35"/>
        <end position="55"/>
    </location>
</feature>
<dbReference type="AlphaFoldDB" id="A0A9D1SZ54"/>
<feature type="transmembrane region" description="Helical" evidence="1">
    <location>
        <begin position="212"/>
        <end position="228"/>
    </location>
</feature>
<dbReference type="Proteomes" id="UP000886861">
    <property type="component" value="Unassembled WGS sequence"/>
</dbReference>
<accession>A0A9D1SZ54</accession>
<proteinExistence type="predicted"/>
<gene>
    <name evidence="2" type="ORF">IAA62_03590</name>
</gene>
<evidence type="ECO:0000313" key="2">
    <source>
        <dbReference type="EMBL" id="HIV01617.1"/>
    </source>
</evidence>
<evidence type="ECO:0000256" key="1">
    <source>
        <dbReference type="SAM" id="Phobius"/>
    </source>
</evidence>
<sequence length="265" mass="31652">MRTFFKALSKLFRLFLIFIIALIWCRYFIEDLTISLVVTAFITLLVDALISLIFYNKNKKLNLKNSELEKADNYCNKFIFSNKAYTVNFFYNLASKRHKAKKYANYIYLHENKVLLYPYYKFEEFNTEDLILTYNSAKKLNANKLVICVNKINANVLKIKDKLDIKIIILDKYQTYEKLFKEYNYFPQEFIIKTSKNSFKSLVEYSLNKKRTKGYFIASIILLFSSFIVKYNIYYLIFSSILLILSLFSFINPKFNKKIEDNILD</sequence>
<comment type="caution">
    <text evidence="2">The sequence shown here is derived from an EMBL/GenBank/DDBJ whole genome shotgun (WGS) entry which is preliminary data.</text>
</comment>
<name>A0A9D1SZ54_9FIRM</name>
<keyword evidence="1" id="KW-0472">Membrane</keyword>
<feature type="transmembrane region" description="Helical" evidence="1">
    <location>
        <begin position="234"/>
        <end position="251"/>
    </location>
</feature>
<keyword evidence="1" id="KW-1133">Transmembrane helix</keyword>
<reference evidence="2" key="1">
    <citation type="submission" date="2020-10" db="EMBL/GenBank/DDBJ databases">
        <authorList>
            <person name="Gilroy R."/>
        </authorList>
    </citation>
    <scope>NUCLEOTIDE SEQUENCE</scope>
    <source>
        <strain evidence="2">CHK186-9395</strain>
    </source>
</reference>
<dbReference type="EMBL" id="DVOJ01000013">
    <property type="protein sequence ID" value="HIV01617.1"/>
    <property type="molecule type" value="Genomic_DNA"/>
</dbReference>
<protein>
    <submittedName>
        <fullName evidence="2">Uncharacterized protein</fullName>
    </submittedName>
</protein>
<feature type="transmembrane region" description="Helical" evidence="1">
    <location>
        <begin position="12"/>
        <end position="29"/>
    </location>
</feature>
<organism evidence="2 3">
    <name type="scientific">Candidatus Caccopulliclostridium gallistercoris</name>
    <dbReference type="NCBI Taxonomy" id="2840719"/>
    <lineage>
        <taxon>Bacteria</taxon>
        <taxon>Bacillati</taxon>
        <taxon>Bacillota</taxon>
        <taxon>Clostridia</taxon>
        <taxon>Candidatus Caccopulliclostridium</taxon>
    </lineage>
</organism>
<keyword evidence="1" id="KW-0812">Transmembrane</keyword>
<evidence type="ECO:0000313" key="3">
    <source>
        <dbReference type="Proteomes" id="UP000886861"/>
    </source>
</evidence>